<keyword evidence="4" id="KW-0378">Hydrolase</keyword>
<evidence type="ECO:0000256" key="6">
    <source>
        <dbReference type="ARBA" id="ARBA00023136"/>
    </source>
</evidence>
<feature type="transmembrane region" description="Helical" evidence="7">
    <location>
        <begin position="130"/>
        <end position="148"/>
    </location>
</feature>
<keyword evidence="2" id="KW-1003">Cell membrane</keyword>
<evidence type="ECO:0000256" key="1">
    <source>
        <dbReference type="ARBA" id="ARBA00004651"/>
    </source>
</evidence>
<evidence type="ECO:0000256" key="5">
    <source>
        <dbReference type="ARBA" id="ARBA00022989"/>
    </source>
</evidence>
<dbReference type="AlphaFoldDB" id="A0A5C8ZFR3"/>
<evidence type="ECO:0000256" key="4">
    <source>
        <dbReference type="ARBA" id="ARBA00022801"/>
    </source>
</evidence>
<dbReference type="Gene3D" id="1.20.144.10">
    <property type="entry name" value="Phosphatidic acid phosphatase type 2/haloperoxidase"/>
    <property type="match status" value="1"/>
</dbReference>
<accession>A0A5C8ZFR3</accession>
<dbReference type="Pfam" id="PF01569">
    <property type="entry name" value="PAP2"/>
    <property type="match status" value="1"/>
</dbReference>
<organism evidence="9 10">
    <name type="scientific">Quadrisphaera setariae</name>
    <dbReference type="NCBI Taxonomy" id="2593304"/>
    <lineage>
        <taxon>Bacteria</taxon>
        <taxon>Bacillati</taxon>
        <taxon>Actinomycetota</taxon>
        <taxon>Actinomycetes</taxon>
        <taxon>Kineosporiales</taxon>
        <taxon>Kineosporiaceae</taxon>
        <taxon>Quadrisphaera</taxon>
    </lineage>
</organism>
<comment type="subcellular location">
    <subcellularLocation>
        <location evidence="1">Cell membrane</location>
        <topology evidence="1">Multi-pass membrane protein</topology>
    </subcellularLocation>
</comment>
<dbReference type="RefSeq" id="WP_147926433.1">
    <property type="nucleotide sequence ID" value="NZ_VKAC01000006.1"/>
</dbReference>
<dbReference type="Proteomes" id="UP000321234">
    <property type="component" value="Unassembled WGS sequence"/>
</dbReference>
<keyword evidence="3 7" id="KW-0812">Transmembrane</keyword>
<evidence type="ECO:0000256" key="2">
    <source>
        <dbReference type="ARBA" id="ARBA00022475"/>
    </source>
</evidence>
<reference evidence="9 10" key="1">
    <citation type="submission" date="2019-07" db="EMBL/GenBank/DDBJ databases">
        <title>Quadrisphaera sp. strain DD2A genome sequencing and assembly.</title>
        <authorList>
            <person name="Kim I."/>
        </authorList>
    </citation>
    <scope>NUCLEOTIDE SEQUENCE [LARGE SCALE GENOMIC DNA]</scope>
    <source>
        <strain evidence="9 10">DD2A</strain>
    </source>
</reference>
<dbReference type="OrthoDB" id="5289372at2"/>
<dbReference type="SUPFAM" id="SSF48317">
    <property type="entry name" value="Acid phosphatase/Vanadium-dependent haloperoxidase"/>
    <property type="match status" value="1"/>
</dbReference>
<evidence type="ECO:0000259" key="8">
    <source>
        <dbReference type="SMART" id="SM00014"/>
    </source>
</evidence>
<dbReference type="GO" id="GO:0016787">
    <property type="term" value="F:hydrolase activity"/>
    <property type="evidence" value="ECO:0007669"/>
    <property type="project" value="UniProtKB-KW"/>
</dbReference>
<keyword evidence="5 7" id="KW-1133">Transmembrane helix</keyword>
<dbReference type="InterPro" id="IPR036938">
    <property type="entry name" value="PAP2/HPO_sf"/>
</dbReference>
<dbReference type="PANTHER" id="PTHR14969:SF62">
    <property type="entry name" value="DECAPRENYLPHOSPHORYL-5-PHOSPHORIBOSE PHOSPHATASE RV3807C-RELATED"/>
    <property type="match status" value="1"/>
</dbReference>
<feature type="transmembrane region" description="Helical" evidence="7">
    <location>
        <begin position="155"/>
        <end position="177"/>
    </location>
</feature>
<dbReference type="GO" id="GO:0005886">
    <property type="term" value="C:plasma membrane"/>
    <property type="evidence" value="ECO:0007669"/>
    <property type="project" value="UniProtKB-SubCell"/>
</dbReference>
<evidence type="ECO:0000313" key="9">
    <source>
        <dbReference type="EMBL" id="TXR56001.1"/>
    </source>
</evidence>
<comment type="caution">
    <text evidence="9">The sequence shown here is derived from an EMBL/GenBank/DDBJ whole genome shotgun (WGS) entry which is preliminary data.</text>
</comment>
<dbReference type="PANTHER" id="PTHR14969">
    <property type="entry name" value="SPHINGOSINE-1-PHOSPHATE PHOSPHOHYDROLASE"/>
    <property type="match status" value="1"/>
</dbReference>
<gene>
    <name evidence="9" type="ORF">FMM08_11100</name>
</gene>
<dbReference type="EMBL" id="VKAC01000006">
    <property type="protein sequence ID" value="TXR56001.1"/>
    <property type="molecule type" value="Genomic_DNA"/>
</dbReference>
<protein>
    <submittedName>
        <fullName evidence="9">Phosphatase PAP2 family protein</fullName>
    </submittedName>
</protein>
<proteinExistence type="predicted"/>
<keyword evidence="10" id="KW-1185">Reference proteome</keyword>
<keyword evidence="6 7" id="KW-0472">Membrane</keyword>
<evidence type="ECO:0000256" key="7">
    <source>
        <dbReference type="SAM" id="Phobius"/>
    </source>
</evidence>
<evidence type="ECO:0000313" key="10">
    <source>
        <dbReference type="Proteomes" id="UP000321234"/>
    </source>
</evidence>
<dbReference type="SMART" id="SM00014">
    <property type="entry name" value="acidPPc"/>
    <property type="match status" value="1"/>
</dbReference>
<dbReference type="InterPro" id="IPR000326">
    <property type="entry name" value="PAP2/HPO"/>
</dbReference>
<sequence length="214" mass="21833">MSRRLLFAAAVLAGLAVALGADVLAHGLVSRLDEPAKALGERVRSSALTPAVRFASDLGTTPYRAVLAALVAVPLAVRWSSWRPVVYAAAVVGVAPAVSASTKRLVDRPRPPAAEALEHPLDPSFPSGHATASAALATGLALLALVALRSAWARVAAVAAAGAFALVVGLTRIYLGAHWVTDVLAGWCTGAAVALALAAAVRPWLRPPRAVNPS</sequence>
<name>A0A5C8ZFR3_9ACTN</name>
<feature type="domain" description="Phosphatidic acid phosphatase type 2/haloperoxidase" evidence="8">
    <location>
        <begin position="85"/>
        <end position="198"/>
    </location>
</feature>
<evidence type="ECO:0000256" key="3">
    <source>
        <dbReference type="ARBA" id="ARBA00022692"/>
    </source>
</evidence>
<feature type="transmembrane region" description="Helical" evidence="7">
    <location>
        <begin position="183"/>
        <end position="205"/>
    </location>
</feature>